<dbReference type="GO" id="GO:0015886">
    <property type="term" value="P:heme transport"/>
    <property type="evidence" value="ECO:0007669"/>
    <property type="project" value="InterPro"/>
</dbReference>
<proteinExistence type="inferred from homology"/>
<comment type="function">
    <text evidence="1 12">Required for the export of heme to the periplasm for the biogenesis of c-type cytochromes.</text>
</comment>
<evidence type="ECO:0000313" key="14">
    <source>
        <dbReference type="Proteomes" id="UP000027590"/>
    </source>
</evidence>
<name>A0A7U7G752_9PROT</name>
<dbReference type="AlphaFoldDB" id="A0A7U7G752"/>
<evidence type="ECO:0000256" key="8">
    <source>
        <dbReference type="ARBA" id="ARBA00022692"/>
    </source>
</evidence>
<sequence>MTAPAFWPPHWGFVLASYGLVIVILAVTVSSSLLRLRRAKRRLALMQRLQQKTANLPAGQERD</sequence>
<accession>A0A7U7G752</accession>
<evidence type="ECO:0000313" key="13">
    <source>
        <dbReference type="EMBL" id="CDG34348.1"/>
    </source>
</evidence>
<evidence type="ECO:0000256" key="7">
    <source>
        <dbReference type="ARBA" id="ARBA00022519"/>
    </source>
</evidence>
<dbReference type="RefSeq" id="WP_043560918.1">
    <property type="nucleotide sequence ID" value="NZ_CBLY010000006.1"/>
</dbReference>
<dbReference type="GO" id="GO:0017004">
    <property type="term" value="P:cytochrome complex assembly"/>
    <property type="evidence" value="ECO:0007669"/>
    <property type="project" value="UniProtKB-KW"/>
</dbReference>
<comment type="caution">
    <text evidence="13">The sequence shown here is derived from an EMBL/GenBank/DDBJ whole genome shotgun (WGS) entry which is preliminary data.</text>
</comment>
<keyword evidence="6 12" id="KW-1003">Cell membrane</keyword>
<dbReference type="GO" id="GO:0005886">
    <property type="term" value="C:plasma membrane"/>
    <property type="evidence" value="ECO:0007669"/>
    <property type="project" value="UniProtKB-SubCell"/>
</dbReference>
<comment type="subcellular location">
    <subcellularLocation>
        <location evidence="2 12">Cell inner membrane</location>
        <topology evidence="2 12">Single-pass membrane protein</topology>
    </subcellularLocation>
</comment>
<evidence type="ECO:0000256" key="10">
    <source>
        <dbReference type="ARBA" id="ARBA00022989"/>
    </source>
</evidence>
<keyword evidence="9 12" id="KW-0201">Cytochrome c-type biogenesis</keyword>
<keyword evidence="5 12" id="KW-0813">Transport</keyword>
<evidence type="ECO:0000256" key="3">
    <source>
        <dbReference type="ARBA" id="ARBA00008741"/>
    </source>
</evidence>
<protein>
    <recommendedName>
        <fullName evidence="4 12">Heme exporter protein D</fullName>
    </recommendedName>
</protein>
<evidence type="ECO:0000256" key="1">
    <source>
        <dbReference type="ARBA" id="ARBA00002442"/>
    </source>
</evidence>
<comment type="similarity">
    <text evidence="3 12">Belongs to the CcmD/CycX/HelD family.</text>
</comment>
<dbReference type="NCBIfam" id="TIGR03141">
    <property type="entry name" value="cytochro_ccmD"/>
    <property type="match status" value="1"/>
</dbReference>
<evidence type="ECO:0000256" key="9">
    <source>
        <dbReference type="ARBA" id="ARBA00022748"/>
    </source>
</evidence>
<reference evidence="13 14" key="1">
    <citation type="journal article" date="2014" name="Genome Biol. Evol.">
        <title>Acetic acid bacteria genomes reveal functional traits for adaptation to life in insect guts.</title>
        <authorList>
            <person name="Chouaia B."/>
            <person name="Gaiarsa S."/>
            <person name="Crotti E."/>
            <person name="Comandatore F."/>
            <person name="Degli Esposti M."/>
            <person name="Ricci I."/>
            <person name="Alma A."/>
            <person name="Favia G."/>
            <person name="Bandi C."/>
            <person name="Daffonchio D."/>
        </authorList>
    </citation>
    <scope>NUCLEOTIDE SEQUENCE [LARGE SCALE GENOMIC DNA]</scope>
    <source>
        <strain evidence="14">AM169</strain>
    </source>
</reference>
<evidence type="ECO:0000256" key="2">
    <source>
        <dbReference type="ARBA" id="ARBA00004377"/>
    </source>
</evidence>
<evidence type="ECO:0000256" key="5">
    <source>
        <dbReference type="ARBA" id="ARBA00022448"/>
    </source>
</evidence>
<gene>
    <name evidence="13" type="ORF">SACS_1610</name>
</gene>
<organism evidence="13 14">
    <name type="scientific">Parasaccharibacter apium</name>
    <dbReference type="NCBI Taxonomy" id="1510841"/>
    <lineage>
        <taxon>Bacteria</taxon>
        <taxon>Pseudomonadati</taxon>
        <taxon>Pseudomonadota</taxon>
        <taxon>Alphaproteobacteria</taxon>
        <taxon>Acetobacterales</taxon>
        <taxon>Acetobacteraceae</taxon>
        <taxon>Parasaccharibacter</taxon>
    </lineage>
</organism>
<dbReference type="Pfam" id="PF04995">
    <property type="entry name" value="CcmD"/>
    <property type="match status" value="1"/>
</dbReference>
<dbReference type="InterPro" id="IPR007078">
    <property type="entry name" value="Haem_export_protD_CcmD"/>
</dbReference>
<evidence type="ECO:0000256" key="6">
    <source>
        <dbReference type="ARBA" id="ARBA00022475"/>
    </source>
</evidence>
<dbReference type="Proteomes" id="UP000027590">
    <property type="component" value="Unassembled WGS sequence"/>
</dbReference>
<evidence type="ECO:0000256" key="4">
    <source>
        <dbReference type="ARBA" id="ARBA00016461"/>
    </source>
</evidence>
<dbReference type="EMBL" id="CBLY010000006">
    <property type="protein sequence ID" value="CDG34348.1"/>
    <property type="molecule type" value="Genomic_DNA"/>
</dbReference>
<keyword evidence="11 12" id="KW-0472">Membrane</keyword>
<keyword evidence="8 12" id="KW-0812">Transmembrane</keyword>
<evidence type="ECO:0000256" key="12">
    <source>
        <dbReference type="RuleBase" id="RU363101"/>
    </source>
</evidence>
<feature type="transmembrane region" description="Helical" evidence="12">
    <location>
        <begin position="12"/>
        <end position="36"/>
    </location>
</feature>
<keyword evidence="7 12" id="KW-0997">Cell inner membrane</keyword>
<keyword evidence="10 12" id="KW-1133">Transmembrane helix</keyword>
<reference evidence="13 14" key="2">
    <citation type="journal article" date="2014" name="PLoS ONE">
        <title>Evolution of mitochondria reconstructed from the energy metabolism of living bacteria.</title>
        <authorList>
            <person name="Degli Esposti M."/>
            <person name="Chouaia B."/>
            <person name="Comandatore F."/>
            <person name="Crotti E."/>
            <person name="Sassera D."/>
            <person name="Lievens P.M."/>
            <person name="Daffonchio D."/>
            <person name="Bandi C."/>
        </authorList>
    </citation>
    <scope>NUCLEOTIDE SEQUENCE [LARGE SCALE GENOMIC DNA]</scope>
    <source>
        <strain evidence="14">AM169</strain>
    </source>
</reference>
<evidence type="ECO:0000256" key="11">
    <source>
        <dbReference type="ARBA" id="ARBA00023136"/>
    </source>
</evidence>